<organism evidence="11 12">
    <name type="scientific">Permianibacter aggregans</name>
    <dbReference type="NCBI Taxonomy" id="1510150"/>
    <lineage>
        <taxon>Bacteria</taxon>
        <taxon>Pseudomonadati</taxon>
        <taxon>Pseudomonadota</taxon>
        <taxon>Gammaproteobacteria</taxon>
        <taxon>Pseudomonadales</taxon>
        <taxon>Pseudomonadaceae</taxon>
        <taxon>Permianibacter</taxon>
    </lineage>
</organism>
<dbReference type="InterPro" id="IPR003661">
    <property type="entry name" value="HisK_dim/P_dom"/>
</dbReference>
<sequence>MKQVAKRMKLNLTQRLIVLFSVFSVLLVLTIASVVRYSFNKELTEHIHRRELANLQTLADDLADRYAAQGNWQFLPRSPESWHRFVLNSVLEHRNLLPEQAGSPEELKQLRHKLRHQIAKRRQDVHHLMPRLQLVDQDRQRLVGVILPREASLLEQPITIDERTVGYLLLAEPPGVRDELEQRFQQAHFEMLLLTSSAALIISFLIAYWLARNLTKPIHQLASTVAHLREGDYLSRSQIQRSDELGQLATDIDQLAETLARNEQFRRNAMADISHELRTPLSLLRSRIEAMQDGVVAMDDSSLEALHRSALRLTHLVDDLHQMALADAGGLKLQYRDVDAVALTQTVVREYEAEMKRRDLELNIDAPDSLMIDADQQRFRQVIDNLISNSIRYTDPNGRITIRLRSEGSQLLWCIEDSEPGVAEADITQLFERFFRVEKSRSRDSGGSGLGLAVVKALVQAHRGSVEAARSSLGGLQVCLRLPLKAEFNHE</sequence>
<accession>A0A4R6UHS8</accession>
<proteinExistence type="predicted"/>
<dbReference type="OrthoDB" id="9809766at2"/>
<gene>
    <name evidence="11" type="ORF">EV696_12417</name>
</gene>
<dbReference type="EC" id="2.7.13.3" evidence="3"/>
<dbReference type="SMART" id="SM00388">
    <property type="entry name" value="HisKA"/>
    <property type="match status" value="1"/>
</dbReference>
<dbReference type="SMART" id="SM00387">
    <property type="entry name" value="HATPase_c"/>
    <property type="match status" value="1"/>
</dbReference>
<dbReference type="AlphaFoldDB" id="A0A4R6UHS8"/>
<keyword evidence="8" id="KW-0812">Transmembrane</keyword>
<dbReference type="SUPFAM" id="SSF158472">
    <property type="entry name" value="HAMP domain-like"/>
    <property type="match status" value="1"/>
</dbReference>
<dbReference type="SUPFAM" id="SSF55874">
    <property type="entry name" value="ATPase domain of HSP90 chaperone/DNA topoisomerase II/histidine kinase"/>
    <property type="match status" value="1"/>
</dbReference>
<dbReference type="InterPro" id="IPR003660">
    <property type="entry name" value="HAMP_dom"/>
</dbReference>
<dbReference type="GO" id="GO:0004721">
    <property type="term" value="F:phosphoprotein phosphatase activity"/>
    <property type="evidence" value="ECO:0007669"/>
    <property type="project" value="TreeGrafter"/>
</dbReference>
<dbReference type="SUPFAM" id="SSF47384">
    <property type="entry name" value="Homodimeric domain of signal transducing histidine kinase"/>
    <property type="match status" value="1"/>
</dbReference>
<evidence type="ECO:0000256" key="4">
    <source>
        <dbReference type="ARBA" id="ARBA00022553"/>
    </source>
</evidence>
<keyword evidence="4" id="KW-0597">Phosphoprotein</keyword>
<comment type="catalytic activity">
    <reaction evidence="1">
        <text>ATP + protein L-histidine = ADP + protein N-phospho-L-histidine.</text>
        <dbReference type="EC" id="2.7.13.3"/>
    </reaction>
</comment>
<reference evidence="11 12" key="1">
    <citation type="submission" date="2019-03" db="EMBL/GenBank/DDBJ databases">
        <title>Genomic Encyclopedia of Type Strains, Phase IV (KMG-IV): sequencing the most valuable type-strain genomes for metagenomic binning, comparative biology and taxonomic classification.</title>
        <authorList>
            <person name="Goeker M."/>
        </authorList>
    </citation>
    <scope>NUCLEOTIDE SEQUENCE [LARGE SCALE GENOMIC DNA]</scope>
    <source>
        <strain evidence="11 12">DSM 103792</strain>
    </source>
</reference>
<name>A0A4R6UHS8_9GAMM</name>
<keyword evidence="12" id="KW-1185">Reference proteome</keyword>
<feature type="transmembrane region" description="Helical" evidence="8">
    <location>
        <begin position="191"/>
        <end position="211"/>
    </location>
</feature>
<dbReference type="InterPro" id="IPR036890">
    <property type="entry name" value="HATPase_C_sf"/>
</dbReference>
<dbReference type="Pfam" id="PF00672">
    <property type="entry name" value="HAMP"/>
    <property type="match status" value="1"/>
</dbReference>
<keyword evidence="8" id="KW-0472">Membrane</keyword>
<dbReference type="Gene3D" id="3.30.565.10">
    <property type="entry name" value="Histidine kinase-like ATPase, C-terminal domain"/>
    <property type="match status" value="1"/>
</dbReference>
<evidence type="ECO:0000256" key="8">
    <source>
        <dbReference type="SAM" id="Phobius"/>
    </source>
</evidence>
<dbReference type="GO" id="GO:0016036">
    <property type="term" value="P:cellular response to phosphate starvation"/>
    <property type="evidence" value="ECO:0007669"/>
    <property type="project" value="TreeGrafter"/>
</dbReference>
<feature type="domain" description="HAMP" evidence="10">
    <location>
        <begin position="212"/>
        <end position="264"/>
    </location>
</feature>
<dbReference type="FunFam" id="3.30.565.10:FF:000006">
    <property type="entry name" value="Sensor histidine kinase WalK"/>
    <property type="match status" value="1"/>
</dbReference>
<dbReference type="SMART" id="SM00304">
    <property type="entry name" value="HAMP"/>
    <property type="match status" value="1"/>
</dbReference>
<dbReference type="InterPro" id="IPR005467">
    <property type="entry name" value="His_kinase_dom"/>
</dbReference>
<keyword evidence="8" id="KW-1133">Transmembrane helix</keyword>
<dbReference type="GO" id="GO:0000155">
    <property type="term" value="F:phosphorelay sensor kinase activity"/>
    <property type="evidence" value="ECO:0007669"/>
    <property type="project" value="InterPro"/>
</dbReference>
<dbReference type="InterPro" id="IPR036097">
    <property type="entry name" value="HisK_dim/P_sf"/>
</dbReference>
<dbReference type="PROSITE" id="PS50885">
    <property type="entry name" value="HAMP"/>
    <property type="match status" value="1"/>
</dbReference>
<evidence type="ECO:0000256" key="7">
    <source>
        <dbReference type="ARBA" id="ARBA00023012"/>
    </source>
</evidence>
<keyword evidence="5" id="KW-0808">Transferase</keyword>
<evidence type="ECO:0000259" key="9">
    <source>
        <dbReference type="PROSITE" id="PS50109"/>
    </source>
</evidence>
<evidence type="ECO:0000256" key="3">
    <source>
        <dbReference type="ARBA" id="ARBA00012438"/>
    </source>
</evidence>
<keyword evidence="7" id="KW-0902">Two-component regulatory system</keyword>
<dbReference type="CDD" id="cd00082">
    <property type="entry name" value="HisKA"/>
    <property type="match status" value="1"/>
</dbReference>
<dbReference type="Pfam" id="PF02518">
    <property type="entry name" value="HATPase_c"/>
    <property type="match status" value="1"/>
</dbReference>
<dbReference type="PANTHER" id="PTHR45453">
    <property type="entry name" value="PHOSPHATE REGULON SENSOR PROTEIN PHOR"/>
    <property type="match status" value="1"/>
</dbReference>
<dbReference type="Proteomes" id="UP000295375">
    <property type="component" value="Unassembled WGS sequence"/>
</dbReference>
<dbReference type="PRINTS" id="PR00344">
    <property type="entry name" value="BCTRLSENSOR"/>
</dbReference>
<dbReference type="Gene3D" id="6.10.340.10">
    <property type="match status" value="1"/>
</dbReference>
<comment type="subcellular location">
    <subcellularLocation>
        <location evidence="2">Membrane</location>
    </subcellularLocation>
</comment>
<evidence type="ECO:0000256" key="6">
    <source>
        <dbReference type="ARBA" id="ARBA00022777"/>
    </source>
</evidence>
<evidence type="ECO:0000259" key="10">
    <source>
        <dbReference type="PROSITE" id="PS50885"/>
    </source>
</evidence>
<evidence type="ECO:0000313" key="11">
    <source>
        <dbReference type="EMBL" id="TDQ44535.1"/>
    </source>
</evidence>
<dbReference type="InterPro" id="IPR004358">
    <property type="entry name" value="Sig_transdc_His_kin-like_C"/>
</dbReference>
<comment type="caution">
    <text evidence="11">The sequence shown here is derived from an EMBL/GenBank/DDBJ whole genome shotgun (WGS) entry which is preliminary data.</text>
</comment>
<evidence type="ECO:0000256" key="1">
    <source>
        <dbReference type="ARBA" id="ARBA00000085"/>
    </source>
</evidence>
<dbReference type="PANTHER" id="PTHR45453:SF1">
    <property type="entry name" value="PHOSPHATE REGULON SENSOR PROTEIN PHOR"/>
    <property type="match status" value="1"/>
</dbReference>
<evidence type="ECO:0000256" key="5">
    <source>
        <dbReference type="ARBA" id="ARBA00022679"/>
    </source>
</evidence>
<dbReference type="CDD" id="cd06225">
    <property type="entry name" value="HAMP"/>
    <property type="match status" value="1"/>
</dbReference>
<dbReference type="InterPro" id="IPR050351">
    <property type="entry name" value="BphY/WalK/GraS-like"/>
</dbReference>
<dbReference type="GO" id="GO:0005886">
    <property type="term" value="C:plasma membrane"/>
    <property type="evidence" value="ECO:0007669"/>
    <property type="project" value="TreeGrafter"/>
</dbReference>
<dbReference type="EMBL" id="SNYM01000024">
    <property type="protein sequence ID" value="TDQ44535.1"/>
    <property type="molecule type" value="Genomic_DNA"/>
</dbReference>
<feature type="domain" description="Histidine kinase" evidence="9">
    <location>
        <begin position="272"/>
        <end position="486"/>
    </location>
</feature>
<evidence type="ECO:0000256" key="2">
    <source>
        <dbReference type="ARBA" id="ARBA00004370"/>
    </source>
</evidence>
<dbReference type="InterPro" id="IPR003594">
    <property type="entry name" value="HATPase_dom"/>
</dbReference>
<protein>
    <recommendedName>
        <fullName evidence="3">histidine kinase</fullName>
        <ecNumber evidence="3">2.7.13.3</ecNumber>
    </recommendedName>
</protein>
<dbReference type="Pfam" id="PF00512">
    <property type="entry name" value="HisKA"/>
    <property type="match status" value="1"/>
</dbReference>
<keyword evidence="6 11" id="KW-0418">Kinase</keyword>
<dbReference type="Gene3D" id="1.10.287.130">
    <property type="match status" value="1"/>
</dbReference>
<dbReference type="PROSITE" id="PS50109">
    <property type="entry name" value="HIS_KIN"/>
    <property type="match status" value="1"/>
</dbReference>
<evidence type="ECO:0000313" key="12">
    <source>
        <dbReference type="Proteomes" id="UP000295375"/>
    </source>
</evidence>